<evidence type="ECO:0000313" key="3">
    <source>
        <dbReference type="EMBL" id="GKV37913.1"/>
    </source>
</evidence>
<evidence type="ECO:0000256" key="1">
    <source>
        <dbReference type="SAM" id="MobiDB-lite"/>
    </source>
</evidence>
<organism evidence="3 4">
    <name type="scientific">Rubroshorea leprosula</name>
    <dbReference type="NCBI Taxonomy" id="152421"/>
    <lineage>
        <taxon>Eukaryota</taxon>
        <taxon>Viridiplantae</taxon>
        <taxon>Streptophyta</taxon>
        <taxon>Embryophyta</taxon>
        <taxon>Tracheophyta</taxon>
        <taxon>Spermatophyta</taxon>
        <taxon>Magnoliopsida</taxon>
        <taxon>eudicotyledons</taxon>
        <taxon>Gunneridae</taxon>
        <taxon>Pentapetalae</taxon>
        <taxon>rosids</taxon>
        <taxon>malvids</taxon>
        <taxon>Malvales</taxon>
        <taxon>Dipterocarpaceae</taxon>
        <taxon>Rubroshorea</taxon>
    </lineage>
</organism>
<keyword evidence="2" id="KW-0812">Transmembrane</keyword>
<comment type="caution">
    <text evidence="3">The sequence shown here is derived from an EMBL/GenBank/DDBJ whole genome shotgun (WGS) entry which is preliminary data.</text>
</comment>
<feature type="transmembrane region" description="Helical" evidence="2">
    <location>
        <begin position="181"/>
        <end position="201"/>
    </location>
</feature>
<feature type="region of interest" description="Disordered" evidence="1">
    <location>
        <begin position="1"/>
        <end position="36"/>
    </location>
</feature>
<keyword evidence="2" id="KW-0472">Membrane</keyword>
<name>A0AAV5LKF4_9ROSI</name>
<protein>
    <submittedName>
        <fullName evidence="3">Uncharacterized protein</fullName>
    </submittedName>
</protein>
<accession>A0AAV5LKF4</accession>
<sequence>MKEYQTSVPKERSRFSEISGRRSRESQSRKQQKIVKKSLSPDFSAVSEGVFPQITDEPIDFSSVSEISDSNYTGDLTESFVLSSDQVLLALLETSTVSDLTPRPKISSIIEDEQISSSKVGSAEVEIVAKLLGQENPNSVDLDCQSRKIVDALTKAVLHEIYDKPEEQDLVIDVVSLRRNAVLVCFFTWILVVLIILLFSADGFDTFHGRVPT</sequence>
<keyword evidence="4" id="KW-1185">Reference proteome</keyword>
<reference evidence="3 4" key="1">
    <citation type="journal article" date="2021" name="Commun. Biol.">
        <title>The genome of Shorea leprosula (Dipterocarpaceae) highlights the ecological relevance of drought in aseasonal tropical rainforests.</title>
        <authorList>
            <person name="Ng K.K.S."/>
            <person name="Kobayashi M.J."/>
            <person name="Fawcett J.A."/>
            <person name="Hatakeyama M."/>
            <person name="Paape T."/>
            <person name="Ng C.H."/>
            <person name="Ang C.C."/>
            <person name="Tnah L.H."/>
            <person name="Lee C.T."/>
            <person name="Nishiyama T."/>
            <person name="Sese J."/>
            <person name="O'Brien M.J."/>
            <person name="Copetti D."/>
            <person name="Mohd Noor M.I."/>
            <person name="Ong R.C."/>
            <person name="Putra M."/>
            <person name="Sireger I.Z."/>
            <person name="Indrioko S."/>
            <person name="Kosugi Y."/>
            <person name="Izuno A."/>
            <person name="Isagi Y."/>
            <person name="Lee S.L."/>
            <person name="Shimizu K.K."/>
        </authorList>
    </citation>
    <scope>NUCLEOTIDE SEQUENCE [LARGE SCALE GENOMIC DNA]</scope>
    <source>
        <strain evidence="3">214</strain>
    </source>
</reference>
<gene>
    <name evidence="3" type="ORF">SLEP1_g45876</name>
</gene>
<dbReference type="EMBL" id="BPVZ01000125">
    <property type="protein sequence ID" value="GKV37913.1"/>
    <property type="molecule type" value="Genomic_DNA"/>
</dbReference>
<feature type="compositionally biased region" description="Basic and acidic residues" evidence="1">
    <location>
        <begin position="1"/>
        <end position="28"/>
    </location>
</feature>
<evidence type="ECO:0000313" key="4">
    <source>
        <dbReference type="Proteomes" id="UP001054252"/>
    </source>
</evidence>
<proteinExistence type="predicted"/>
<dbReference type="AlphaFoldDB" id="A0AAV5LKF4"/>
<evidence type="ECO:0000256" key="2">
    <source>
        <dbReference type="SAM" id="Phobius"/>
    </source>
</evidence>
<dbReference type="Proteomes" id="UP001054252">
    <property type="component" value="Unassembled WGS sequence"/>
</dbReference>
<keyword evidence="2" id="KW-1133">Transmembrane helix</keyword>